<dbReference type="EMBL" id="FOXQ01000007">
    <property type="protein sequence ID" value="SFQ24405.1"/>
    <property type="molecule type" value="Genomic_DNA"/>
</dbReference>
<dbReference type="InterPro" id="IPR046525">
    <property type="entry name" value="DUF6702"/>
</dbReference>
<name>A0A1I5WXA0_9BACT</name>
<dbReference type="Pfam" id="PF20420">
    <property type="entry name" value="DUF6702"/>
    <property type="match status" value="1"/>
</dbReference>
<gene>
    <name evidence="2" type="ORF">SAMN05444277_10769</name>
</gene>
<evidence type="ECO:0000313" key="3">
    <source>
        <dbReference type="Proteomes" id="UP000199031"/>
    </source>
</evidence>
<keyword evidence="1" id="KW-0812">Transmembrane</keyword>
<evidence type="ECO:0000256" key="1">
    <source>
        <dbReference type="SAM" id="Phobius"/>
    </source>
</evidence>
<keyword evidence="1" id="KW-1133">Transmembrane helix</keyword>
<keyword evidence="1" id="KW-0472">Membrane</keyword>
<accession>A0A1I5WXA0</accession>
<evidence type="ECO:0000313" key="2">
    <source>
        <dbReference type="EMBL" id="SFQ24405.1"/>
    </source>
</evidence>
<feature type="transmembrane region" description="Helical" evidence="1">
    <location>
        <begin position="20"/>
        <end position="38"/>
    </location>
</feature>
<dbReference type="AlphaFoldDB" id="A0A1I5WXA0"/>
<keyword evidence="3" id="KW-1185">Reference proteome</keyword>
<dbReference type="STRING" id="1465490.SAMN05444277_10769"/>
<sequence>MYLLYLINAEFCGFANKMAIITQLFFTAMLSLLHPFYISMTEIEHDKANNTLEISVRIFTDDLEKTIRQTYKGKVDLLNKNDKSNSEKLLEQYINKHLIIKADGKVLNLKFDGFESEEGSIWSYLECGNIAPVNTLEITNTILYDYKQEQVNFIHVKAGGFDETTKLNNPDDYVKFTLK</sequence>
<proteinExistence type="predicted"/>
<reference evidence="2 3" key="1">
    <citation type="submission" date="2016-10" db="EMBL/GenBank/DDBJ databases">
        <authorList>
            <person name="de Groot N.N."/>
        </authorList>
    </citation>
    <scope>NUCLEOTIDE SEQUENCE [LARGE SCALE GENOMIC DNA]</scope>
    <source>
        <strain evidence="2 3">DSM 28286</strain>
    </source>
</reference>
<organism evidence="2 3">
    <name type="scientific">Parafilimonas terrae</name>
    <dbReference type="NCBI Taxonomy" id="1465490"/>
    <lineage>
        <taxon>Bacteria</taxon>
        <taxon>Pseudomonadati</taxon>
        <taxon>Bacteroidota</taxon>
        <taxon>Chitinophagia</taxon>
        <taxon>Chitinophagales</taxon>
        <taxon>Chitinophagaceae</taxon>
        <taxon>Parafilimonas</taxon>
    </lineage>
</organism>
<protein>
    <submittedName>
        <fullName evidence="2">Uncharacterized protein</fullName>
    </submittedName>
</protein>
<dbReference type="Proteomes" id="UP000199031">
    <property type="component" value="Unassembled WGS sequence"/>
</dbReference>